<dbReference type="PANTHER" id="PTHR43441:SF2">
    <property type="entry name" value="FAMILY ACETYLTRANSFERASE, PUTATIVE (AFU_ORTHOLOGUE AFUA_7G00850)-RELATED"/>
    <property type="match status" value="1"/>
</dbReference>
<reference evidence="2 3" key="1">
    <citation type="submission" date="2013-02" db="EMBL/GenBank/DDBJ databases">
        <title>The complete genome sequence of Corynebacterium vitaeruminis DSM 20294.</title>
        <authorList>
            <person name="Ruckert C."/>
            <person name="Albersmeier A."/>
            <person name="Kalinowski J."/>
        </authorList>
    </citation>
    <scope>NUCLEOTIDE SEQUENCE [LARGE SCALE GENOMIC DNA]</scope>
    <source>
        <strain evidence="3">ATCC 10234</strain>
    </source>
</reference>
<dbReference type="RefSeq" id="WP_025251707.1">
    <property type="nucleotide sequence ID" value="NZ_CP004353.1"/>
</dbReference>
<dbReference type="STRING" id="1224164.B843_01200"/>
<evidence type="ECO:0000313" key="3">
    <source>
        <dbReference type="Proteomes" id="UP000019222"/>
    </source>
</evidence>
<organism evidence="2 3">
    <name type="scientific">Corynebacterium vitaeruminis DSM 20294</name>
    <dbReference type="NCBI Taxonomy" id="1224164"/>
    <lineage>
        <taxon>Bacteria</taxon>
        <taxon>Bacillati</taxon>
        <taxon>Actinomycetota</taxon>
        <taxon>Actinomycetes</taxon>
        <taxon>Mycobacteriales</taxon>
        <taxon>Corynebacteriaceae</taxon>
        <taxon>Corynebacterium</taxon>
    </lineage>
</organism>
<dbReference type="Pfam" id="PF13302">
    <property type="entry name" value="Acetyltransf_3"/>
    <property type="match status" value="1"/>
</dbReference>
<proteinExistence type="predicted"/>
<name>W5XX89_9CORY</name>
<dbReference type="EMBL" id="CP004353">
    <property type="protein sequence ID" value="AHI21636.1"/>
    <property type="molecule type" value="Genomic_DNA"/>
</dbReference>
<dbReference type="FunFam" id="3.40.630.30:FF:000047">
    <property type="entry name" value="Acetyltransferase, GNAT family"/>
    <property type="match status" value="1"/>
</dbReference>
<gene>
    <name evidence="2" type="ORF">B843_01200</name>
</gene>
<feature type="domain" description="N-acetyltransferase" evidence="1">
    <location>
        <begin position="46"/>
        <end position="192"/>
    </location>
</feature>
<dbReference type="InterPro" id="IPR051908">
    <property type="entry name" value="Ribosomal_N-acetyltransferase"/>
</dbReference>
<dbReference type="GO" id="GO:1990189">
    <property type="term" value="F:protein N-terminal-serine acetyltransferase activity"/>
    <property type="evidence" value="ECO:0007669"/>
    <property type="project" value="TreeGrafter"/>
</dbReference>
<dbReference type="KEGG" id="cvt:B843_01200"/>
<evidence type="ECO:0000259" key="1">
    <source>
        <dbReference type="PROSITE" id="PS51186"/>
    </source>
</evidence>
<dbReference type="AlphaFoldDB" id="W5XX89"/>
<dbReference type="PROSITE" id="PS51186">
    <property type="entry name" value="GNAT"/>
    <property type="match status" value="1"/>
</dbReference>
<dbReference type="eggNOG" id="COG1670">
    <property type="taxonomic scope" value="Bacteria"/>
</dbReference>
<dbReference type="PATRIC" id="fig|1224164.3.peg.233"/>
<keyword evidence="2" id="KW-0808">Transferase</keyword>
<dbReference type="SUPFAM" id="SSF55729">
    <property type="entry name" value="Acyl-CoA N-acyltransferases (Nat)"/>
    <property type="match status" value="1"/>
</dbReference>
<dbReference type="InterPro" id="IPR000182">
    <property type="entry name" value="GNAT_dom"/>
</dbReference>
<dbReference type="Proteomes" id="UP000019222">
    <property type="component" value="Chromosome"/>
</dbReference>
<dbReference type="GO" id="GO:0008999">
    <property type="term" value="F:protein-N-terminal-alanine acetyltransferase activity"/>
    <property type="evidence" value="ECO:0007669"/>
    <property type="project" value="TreeGrafter"/>
</dbReference>
<protein>
    <submittedName>
        <fullName evidence="2">GCN5-related N-acetyltransferase</fullName>
    </submittedName>
</protein>
<accession>W5XX89</accession>
<dbReference type="HOGENOM" id="CLU_013985_1_2_11"/>
<dbReference type="InterPro" id="IPR016181">
    <property type="entry name" value="Acyl_CoA_acyltransferase"/>
</dbReference>
<sequence>MTPRTNEFSQPIGEELPHYCPRKRPKRVTLEGTHCRVEPLVAGHIGQLVSAFGSELQGPLWTYLPVGPFASEEELRELLTGLTESQDPLHFAIVDKHSGLAVGTFALMRHSPHNGVVEMGWVMYSPALQRTIAATEAQFLVMEYVFDQLGYRRYEWKCDSLNAPSRRAAERLGFAYEGTFRQAVVYKGRNRDTAWFSIIDGEWPALKRAFSAWLDPNNFEGGRQLKSLPEANRKVRQS</sequence>
<keyword evidence="3" id="KW-1185">Reference proteome</keyword>
<dbReference type="PANTHER" id="PTHR43441">
    <property type="entry name" value="RIBOSOMAL-PROTEIN-SERINE ACETYLTRANSFERASE"/>
    <property type="match status" value="1"/>
</dbReference>
<dbReference type="Gene3D" id="3.40.630.30">
    <property type="match status" value="1"/>
</dbReference>
<evidence type="ECO:0000313" key="2">
    <source>
        <dbReference type="EMBL" id="AHI21636.1"/>
    </source>
</evidence>